<protein>
    <recommendedName>
        <fullName evidence="2">Aldose 1-epimerase</fullName>
    </recommendedName>
</protein>
<dbReference type="InterPro" id="IPR027839">
    <property type="entry name" value="DUF4432"/>
</dbReference>
<dbReference type="InterPro" id="IPR011013">
    <property type="entry name" value="Gal_mutarotase_sf_dom"/>
</dbReference>
<dbReference type="Pfam" id="PF14486">
    <property type="entry name" value="DUF4432"/>
    <property type="match status" value="1"/>
</dbReference>
<organism evidence="1">
    <name type="scientific">candidate division TA06 bacterium ADurb.Bin131</name>
    <dbReference type="NCBI Taxonomy" id="1852827"/>
    <lineage>
        <taxon>Bacteria</taxon>
        <taxon>Bacteria division TA06</taxon>
    </lineage>
</organism>
<dbReference type="EMBL" id="MWDQ01000152">
    <property type="protein sequence ID" value="OQB71664.1"/>
    <property type="molecule type" value="Genomic_DNA"/>
</dbReference>
<dbReference type="AlphaFoldDB" id="A0A1V6C4A7"/>
<evidence type="ECO:0008006" key="2">
    <source>
        <dbReference type="Google" id="ProtNLM"/>
    </source>
</evidence>
<dbReference type="SUPFAM" id="SSF74650">
    <property type="entry name" value="Galactose mutarotase-like"/>
    <property type="match status" value="1"/>
</dbReference>
<sequence>MFSNKSGCRWACYNWKLGRILFMENSIIRITILVDKGTDIVEFVYKPLDIDFMWRSPFPLYDQGFPETIHGKPGKFMDYYPGGWQECFPNAGAPCEYKGADLGLHGEVAVLPWEYQIIESSKDILKIKFWVRTVRTPFYLEKTLTIEEGSASMKIEETVVNEAGEKMDFLWGHHPAFGEPFLDESCRINIQCENVEICPGDGISFTNLKQGTGRWPEVEGIDGKPVDLSKVPPPDAKISDVIFLSGLKEGKYEIINQRSSLGFRFEFPHKTFKYIWYWRIARGSFGYPWYGRTYNLALEPFSGKAILSEAVKNNYQLTLDPGQSMSVDLLVTAFRV</sequence>
<dbReference type="GO" id="GO:0030246">
    <property type="term" value="F:carbohydrate binding"/>
    <property type="evidence" value="ECO:0007669"/>
    <property type="project" value="InterPro"/>
</dbReference>
<gene>
    <name evidence="1" type="ORF">BWX89_01781</name>
</gene>
<name>A0A1V6C4A7_UNCT6</name>
<dbReference type="GO" id="GO:0003824">
    <property type="term" value="F:catalytic activity"/>
    <property type="evidence" value="ECO:0007669"/>
    <property type="project" value="InterPro"/>
</dbReference>
<dbReference type="InterPro" id="IPR014718">
    <property type="entry name" value="GH-type_carb-bd"/>
</dbReference>
<comment type="caution">
    <text evidence="1">The sequence shown here is derived from an EMBL/GenBank/DDBJ whole genome shotgun (WGS) entry which is preliminary data.</text>
</comment>
<evidence type="ECO:0000313" key="1">
    <source>
        <dbReference type="EMBL" id="OQB71664.1"/>
    </source>
</evidence>
<accession>A0A1V6C4A7</accession>
<dbReference type="GO" id="GO:0005975">
    <property type="term" value="P:carbohydrate metabolic process"/>
    <property type="evidence" value="ECO:0007669"/>
    <property type="project" value="InterPro"/>
</dbReference>
<dbReference type="Proteomes" id="UP000485562">
    <property type="component" value="Unassembled WGS sequence"/>
</dbReference>
<dbReference type="Gene3D" id="2.70.98.10">
    <property type="match status" value="1"/>
</dbReference>
<reference evidence="1" key="1">
    <citation type="submission" date="2017-02" db="EMBL/GenBank/DDBJ databases">
        <title>Delving into the versatile metabolic prowess of the omnipresent phylum Bacteroidetes.</title>
        <authorList>
            <person name="Nobu M.K."/>
            <person name="Mei R."/>
            <person name="Narihiro T."/>
            <person name="Kuroda K."/>
            <person name="Liu W.-T."/>
        </authorList>
    </citation>
    <scope>NUCLEOTIDE SEQUENCE</scope>
    <source>
        <strain evidence="1">ADurb.Bin131</strain>
    </source>
</reference>
<proteinExistence type="predicted"/>